<protein>
    <submittedName>
        <fullName evidence="1">Uncharacterized protein</fullName>
    </submittedName>
</protein>
<reference evidence="1 2" key="1">
    <citation type="journal article" date="2006" name="Science">
        <title>The genome of black cottonwood, Populus trichocarpa (Torr. &amp; Gray).</title>
        <authorList>
            <person name="Tuskan G.A."/>
            <person name="Difazio S."/>
            <person name="Jansson S."/>
            <person name="Bohlmann J."/>
            <person name="Grigoriev I."/>
            <person name="Hellsten U."/>
            <person name="Putnam N."/>
            <person name="Ralph S."/>
            <person name="Rombauts S."/>
            <person name="Salamov A."/>
            <person name="Schein J."/>
            <person name="Sterck L."/>
            <person name="Aerts A."/>
            <person name="Bhalerao R.R."/>
            <person name="Bhalerao R.P."/>
            <person name="Blaudez D."/>
            <person name="Boerjan W."/>
            <person name="Brun A."/>
            <person name="Brunner A."/>
            <person name="Busov V."/>
            <person name="Campbell M."/>
            <person name="Carlson J."/>
            <person name="Chalot M."/>
            <person name="Chapman J."/>
            <person name="Chen G.L."/>
            <person name="Cooper D."/>
            <person name="Coutinho P.M."/>
            <person name="Couturier J."/>
            <person name="Covert S."/>
            <person name="Cronk Q."/>
            <person name="Cunningham R."/>
            <person name="Davis J."/>
            <person name="Degroeve S."/>
            <person name="Dejardin A."/>
            <person name="Depamphilis C."/>
            <person name="Detter J."/>
            <person name="Dirks B."/>
            <person name="Dubchak I."/>
            <person name="Duplessis S."/>
            <person name="Ehlting J."/>
            <person name="Ellis B."/>
            <person name="Gendler K."/>
            <person name="Goodstein D."/>
            <person name="Gribskov M."/>
            <person name="Grimwood J."/>
            <person name="Groover A."/>
            <person name="Gunter L."/>
            <person name="Hamberger B."/>
            <person name="Heinze B."/>
            <person name="Helariutta Y."/>
            <person name="Henrissat B."/>
            <person name="Holligan D."/>
            <person name="Holt R."/>
            <person name="Huang W."/>
            <person name="Islam-Faridi N."/>
            <person name="Jones S."/>
            <person name="Jones-Rhoades M."/>
            <person name="Jorgensen R."/>
            <person name="Joshi C."/>
            <person name="Kangasjarvi J."/>
            <person name="Karlsson J."/>
            <person name="Kelleher C."/>
            <person name="Kirkpatrick R."/>
            <person name="Kirst M."/>
            <person name="Kohler A."/>
            <person name="Kalluri U."/>
            <person name="Larimer F."/>
            <person name="Leebens-Mack J."/>
            <person name="Leple J.C."/>
            <person name="Locascio P."/>
            <person name="Lou Y."/>
            <person name="Lucas S."/>
            <person name="Martin F."/>
            <person name="Montanini B."/>
            <person name="Napoli C."/>
            <person name="Nelson D.R."/>
            <person name="Nelson C."/>
            <person name="Nieminen K."/>
            <person name="Nilsson O."/>
            <person name="Pereda V."/>
            <person name="Peter G."/>
            <person name="Philippe R."/>
            <person name="Pilate G."/>
            <person name="Poliakov A."/>
            <person name="Razumovskaya J."/>
            <person name="Richardson P."/>
            <person name="Rinaldi C."/>
            <person name="Ritland K."/>
            <person name="Rouze P."/>
            <person name="Ryaboy D."/>
            <person name="Schmutz J."/>
            <person name="Schrader J."/>
            <person name="Segerman B."/>
            <person name="Shin H."/>
            <person name="Siddiqui A."/>
            <person name="Sterky F."/>
            <person name="Terry A."/>
            <person name="Tsai C.J."/>
            <person name="Uberbacher E."/>
            <person name="Unneberg P."/>
            <person name="Vahala J."/>
            <person name="Wall K."/>
            <person name="Wessler S."/>
            <person name="Yang G."/>
            <person name="Yin T."/>
            <person name="Douglas C."/>
            <person name="Marra M."/>
            <person name="Sandberg G."/>
            <person name="Van de Peer Y."/>
            <person name="Rokhsar D."/>
        </authorList>
    </citation>
    <scope>NUCLEOTIDE SEQUENCE [LARGE SCALE GENOMIC DNA]</scope>
    <source>
        <strain evidence="2">cv. Nisqually</strain>
    </source>
</reference>
<organism evidence="1 2">
    <name type="scientific">Populus trichocarpa</name>
    <name type="common">Western balsam poplar</name>
    <name type="synonym">Populus balsamifera subsp. trichocarpa</name>
    <dbReference type="NCBI Taxonomy" id="3694"/>
    <lineage>
        <taxon>Eukaryota</taxon>
        <taxon>Viridiplantae</taxon>
        <taxon>Streptophyta</taxon>
        <taxon>Embryophyta</taxon>
        <taxon>Tracheophyta</taxon>
        <taxon>Spermatophyta</taxon>
        <taxon>Magnoliopsida</taxon>
        <taxon>eudicotyledons</taxon>
        <taxon>Gunneridae</taxon>
        <taxon>Pentapetalae</taxon>
        <taxon>rosids</taxon>
        <taxon>fabids</taxon>
        <taxon>Malpighiales</taxon>
        <taxon>Salicaceae</taxon>
        <taxon>Saliceae</taxon>
        <taxon>Populus</taxon>
    </lineage>
</organism>
<accession>A0A3N7FC14</accession>
<keyword evidence="2" id="KW-1185">Reference proteome</keyword>
<gene>
    <name evidence="1" type="ORF">POPTR_008G011460</name>
</gene>
<evidence type="ECO:0000313" key="2">
    <source>
        <dbReference type="Proteomes" id="UP000006729"/>
    </source>
</evidence>
<dbReference type="EMBL" id="CM009297">
    <property type="protein sequence ID" value="RQO94006.1"/>
    <property type="molecule type" value="Genomic_DNA"/>
</dbReference>
<dbReference type="AlphaFoldDB" id="A0A3N7FC14"/>
<sequence length="107" mass="12517">MEAAITFWMPTDCTCWKCLYVMQHLLLSQGLGFAFEELIKEDLGEKCNFYLDDEAQDLEQLVISFAQMLIDERNASDSFVGKFMYMYVFMYKEPRLPAIIISKEEVS</sequence>
<proteinExistence type="predicted"/>
<evidence type="ECO:0000313" key="1">
    <source>
        <dbReference type="EMBL" id="RQO94006.1"/>
    </source>
</evidence>
<dbReference type="InParanoid" id="A0A3N7FC14"/>
<name>A0A3N7FC14_POPTR</name>
<dbReference type="Proteomes" id="UP000006729">
    <property type="component" value="Chromosome 8"/>
</dbReference>